<dbReference type="Gene3D" id="3.40.50.880">
    <property type="match status" value="1"/>
</dbReference>
<evidence type="ECO:0000259" key="1">
    <source>
        <dbReference type="Pfam" id="PF07090"/>
    </source>
</evidence>
<gene>
    <name evidence="2" type="ORF">H6A20_04595</name>
</gene>
<dbReference type="Proteomes" id="UP000705508">
    <property type="component" value="Unassembled WGS sequence"/>
</dbReference>
<name>A0A938XC15_9CLOT</name>
<proteinExistence type="predicted"/>
<feature type="domain" description="Putative glutamine amidotransferase" evidence="1">
    <location>
        <begin position="3"/>
        <end position="249"/>
    </location>
</feature>
<evidence type="ECO:0000313" key="3">
    <source>
        <dbReference type="Proteomes" id="UP000705508"/>
    </source>
</evidence>
<dbReference type="InterPro" id="IPR010768">
    <property type="entry name" value="GATase1-like"/>
</dbReference>
<dbReference type="SUPFAM" id="SSF52317">
    <property type="entry name" value="Class I glutamine amidotransferase-like"/>
    <property type="match status" value="1"/>
</dbReference>
<dbReference type="PANTHER" id="PTHR37947:SF1">
    <property type="entry name" value="BLL2462 PROTEIN"/>
    <property type="match status" value="1"/>
</dbReference>
<organism evidence="2 3">
    <name type="scientific">Mordavella massiliensis</name>
    <dbReference type="NCBI Taxonomy" id="1871024"/>
    <lineage>
        <taxon>Bacteria</taxon>
        <taxon>Bacillati</taxon>
        <taxon>Bacillota</taxon>
        <taxon>Clostridia</taxon>
        <taxon>Eubacteriales</taxon>
        <taxon>Clostridiaceae</taxon>
        <taxon>Mordavella</taxon>
    </lineage>
</organism>
<reference evidence="2" key="1">
    <citation type="submission" date="2020-08" db="EMBL/GenBank/DDBJ databases">
        <authorList>
            <person name="Cejkova D."/>
            <person name="Kubasova T."/>
            <person name="Jahodarova E."/>
            <person name="Rychlik I."/>
        </authorList>
    </citation>
    <scope>NUCLEOTIDE SEQUENCE</scope>
    <source>
        <strain evidence="2">An582</strain>
    </source>
</reference>
<sequence>MKRVLIAGESWINITTHIKGFDSFQTTVYKEGVQYIRTAFELAGFEVTHIPNHLAATAFPDSEEELGRYDIVILSDIGSNNLLLSQSVFSEGRQKSNKLDLLHDFVTEKGKGLLMVGGYMSFAGYDGKARYGDTILQDILPVSVLKYDDRQEYPQGCQPVTCEGKESHPILDGIGEWPLILGYNRTVADRPGAEVLASVQNDPFIAVSEPGKGRCAVFTTDCAPHWCTEDFLRWEGYNKLWSNMGKWFTRCE</sequence>
<protein>
    <submittedName>
        <fullName evidence="2">Cytoplasmic protein</fullName>
    </submittedName>
</protein>
<dbReference type="PANTHER" id="PTHR37947">
    <property type="entry name" value="BLL2462 PROTEIN"/>
    <property type="match status" value="1"/>
</dbReference>
<dbReference type="EMBL" id="JACJKS010000005">
    <property type="protein sequence ID" value="MBM6947944.1"/>
    <property type="molecule type" value="Genomic_DNA"/>
</dbReference>
<dbReference type="Pfam" id="PF07090">
    <property type="entry name" value="GATase1_like"/>
    <property type="match status" value="1"/>
</dbReference>
<evidence type="ECO:0000313" key="2">
    <source>
        <dbReference type="EMBL" id="MBM6947944.1"/>
    </source>
</evidence>
<dbReference type="InterPro" id="IPR029062">
    <property type="entry name" value="Class_I_gatase-like"/>
</dbReference>
<reference evidence="2" key="2">
    <citation type="journal article" date="2021" name="Sci. Rep.">
        <title>The distribution of antibiotic resistance genes in chicken gut microbiota commensals.</title>
        <authorList>
            <person name="Juricova H."/>
            <person name="Matiasovicova J."/>
            <person name="Kubasova T."/>
            <person name="Cejkova D."/>
            <person name="Rychlik I."/>
        </authorList>
    </citation>
    <scope>NUCLEOTIDE SEQUENCE</scope>
    <source>
        <strain evidence="2">An582</strain>
    </source>
</reference>
<dbReference type="AlphaFoldDB" id="A0A938XC15"/>
<accession>A0A938XC15</accession>
<comment type="caution">
    <text evidence="2">The sequence shown here is derived from an EMBL/GenBank/DDBJ whole genome shotgun (WGS) entry which is preliminary data.</text>
</comment>
<dbReference type="RefSeq" id="WP_204905997.1">
    <property type="nucleotide sequence ID" value="NZ_JACJKS010000005.1"/>
</dbReference>